<sequence>MGSLPLYRESALMPSGRRLRCGSCSGLWAGVSRWGGTRGNSESGKGLGAQLVTRGVRNSHPLPRPMTHVPSQQEQPSNALAPPDHRCTCEHAVEIAGRWGFAGSGSARGDEDGLMVLSVPRAGHPR</sequence>
<evidence type="ECO:0000313" key="3">
    <source>
        <dbReference type="Proteomes" id="UP000076532"/>
    </source>
</evidence>
<organism evidence="2 3">
    <name type="scientific">Athelia psychrophila</name>
    <dbReference type="NCBI Taxonomy" id="1759441"/>
    <lineage>
        <taxon>Eukaryota</taxon>
        <taxon>Fungi</taxon>
        <taxon>Dikarya</taxon>
        <taxon>Basidiomycota</taxon>
        <taxon>Agaricomycotina</taxon>
        <taxon>Agaricomycetes</taxon>
        <taxon>Agaricomycetidae</taxon>
        <taxon>Atheliales</taxon>
        <taxon>Atheliaceae</taxon>
        <taxon>Athelia</taxon>
    </lineage>
</organism>
<dbReference type="Proteomes" id="UP000076532">
    <property type="component" value="Unassembled WGS sequence"/>
</dbReference>
<evidence type="ECO:0000313" key="2">
    <source>
        <dbReference type="EMBL" id="KZP13666.1"/>
    </source>
</evidence>
<feature type="compositionally biased region" description="Polar residues" evidence="1">
    <location>
        <begin position="69"/>
        <end position="78"/>
    </location>
</feature>
<accession>A0A166CHN3</accession>
<name>A0A166CHN3_9AGAM</name>
<dbReference type="AlphaFoldDB" id="A0A166CHN3"/>
<reference evidence="2 3" key="1">
    <citation type="journal article" date="2016" name="Mol. Biol. Evol.">
        <title>Comparative Genomics of Early-Diverging Mushroom-Forming Fungi Provides Insights into the Origins of Lignocellulose Decay Capabilities.</title>
        <authorList>
            <person name="Nagy L.G."/>
            <person name="Riley R."/>
            <person name="Tritt A."/>
            <person name="Adam C."/>
            <person name="Daum C."/>
            <person name="Floudas D."/>
            <person name="Sun H."/>
            <person name="Yadav J.S."/>
            <person name="Pangilinan J."/>
            <person name="Larsson K.H."/>
            <person name="Matsuura K."/>
            <person name="Barry K."/>
            <person name="Labutti K."/>
            <person name="Kuo R."/>
            <person name="Ohm R.A."/>
            <person name="Bhattacharya S.S."/>
            <person name="Shirouzu T."/>
            <person name="Yoshinaga Y."/>
            <person name="Martin F.M."/>
            <person name="Grigoriev I.V."/>
            <person name="Hibbett D.S."/>
        </authorList>
    </citation>
    <scope>NUCLEOTIDE SEQUENCE [LARGE SCALE GENOMIC DNA]</scope>
    <source>
        <strain evidence="2 3">CBS 109695</strain>
    </source>
</reference>
<keyword evidence="3" id="KW-1185">Reference proteome</keyword>
<dbReference type="EMBL" id="KV417629">
    <property type="protein sequence ID" value="KZP13666.1"/>
    <property type="molecule type" value="Genomic_DNA"/>
</dbReference>
<feature type="region of interest" description="Disordered" evidence="1">
    <location>
        <begin position="57"/>
        <end position="85"/>
    </location>
</feature>
<protein>
    <submittedName>
        <fullName evidence="2">Uncharacterized protein</fullName>
    </submittedName>
</protein>
<evidence type="ECO:0000256" key="1">
    <source>
        <dbReference type="SAM" id="MobiDB-lite"/>
    </source>
</evidence>
<gene>
    <name evidence="2" type="ORF">FIBSPDRAFT_129299</name>
</gene>
<proteinExistence type="predicted"/>